<dbReference type="InterPro" id="IPR011601">
    <property type="entry name" value="MurB_C"/>
</dbReference>
<dbReference type="GO" id="GO:0008762">
    <property type="term" value="F:UDP-N-acetylmuramate dehydrogenase activity"/>
    <property type="evidence" value="ECO:0007669"/>
    <property type="project" value="UniProtKB-UniRule"/>
</dbReference>
<dbReference type="InterPro" id="IPR036635">
    <property type="entry name" value="MurB_C_sf"/>
</dbReference>
<evidence type="ECO:0000256" key="7">
    <source>
        <dbReference type="ARBA" id="ARBA00022630"/>
    </source>
</evidence>
<dbReference type="PANTHER" id="PTHR21071">
    <property type="entry name" value="UDP-N-ACETYLENOLPYRUVOYLGLUCOSAMINE REDUCTASE"/>
    <property type="match status" value="1"/>
</dbReference>
<evidence type="ECO:0000256" key="1">
    <source>
        <dbReference type="ARBA" id="ARBA00001974"/>
    </source>
</evidence>
<dbReference type="Proteomes" id="UP000077384">
    <property type="component" value="Unassembled WGS sequence"/>
</dbReference>
<dbReference type="Pfam" id="PF01565">
    <property type="entry name" value="FAD_binding_4"/>
    <property type="match status" value="1"/>
</dbReference>
<evidence type="ECO:0000259" key="17">
    <source>
        <dbReference type="PROSITE" id="PS51387"/>
    </source>
</evidence>
<sequence>MNKFKDFATNLEKILDKEDIKIDEPMKEHTSFRVGGPVDILVTPKKFQEVVDVITLCKEHNIPYYIMGNGSNLLVKDGGIRGIMIKLIKLNEVKVEDNKIITESGVSLKDISTTALNNKLSGFEFACGIPGSVGGAVTMNAGAYNGEISHVVESAKVIDNEGKIKVLDRKQLELEYRSSSILKYKYTVLEVTFNLEHGDYEKIKNRVEDLNRRRNEKQPLEYPSAGSTFKRPEGYFAAKLIEDSGLKGKSVGGAQVSEKHSGFIINKGSATAKDILDLIAIVQHKVKEKFNVDLYTEVRVIGEE</sequence>
<evidence type="ECO:0000256" key="6">
    <source>
        <dbReference type="ARBA" id="ARBA00022618"/>
    </source>
</evidence>
<evidence type="ECO:0000313" key="18">
    <source>
        <dbReference type="EMBL" id="OAA93360.1"/>
    </source>
</evidence>
<dbReference type="PANTHER" id="PTHR21071:SF4">
    <property type="entry name" value="UDP-N-ACETYLENOLPYRUVOYLGLUCOSAMINE REDUCTASE"/>
    <property type="match status" value="1"/>
</dbReference>
<dbReference type="NCBIfam" id="NF010480">
    <property type="entry name" value="PRK13905.1"/>
    <property type="match status" value="1"/>
</dbReference>
<dbReference type="SUPFAM" id="SSF56194">
    <property type="entry name" value="Uridine diphospho-N-Acetylenolpyruvylglucosamine reductase, MurB, C-terminal domain"/>
    <property type="match status" value="1"/>
</dbReference>
<dbReference type="EMBL" id="LROR01000057">
    <property type="protein sequence ID" value="OBR92502.1"/>
    <property type="molecule type" value="Genomic_DNA"/>
</dbReference>
<dbReference type="InterPro" id="IPR016167">
    <property type="entry name" value="FAD-bd_PCMH_sub1"/>
</dbReference>
<evidence type="ECO:0000256" key="15">
    <source>
        <dbReference type="ARBA" id="ARBA00048914"/>
    </source>
</evidence>
<dbReference type="Gene3D" id="3.30.43.10">
    <property type="entry name" value="Uridine Diphospho-n-acetylenolpyruvylglucosamine Reductase, domain 2"/>
    <property type="match status" value="1"/>
</dbReference>
<dbReference type="AlphaFoldDB" id="A0A166T738"/>
<dbReference type="GO" id="GO:0051301">
    <property type="term" value="P:cell division"/>
    <property type="evidence" value="ECO:0007669"/>
    <property type="project" value="UniProtKB-KW"/>
</dbReference>
<dbReference type="UniPathway" id="UPA00219"/>
<dbReference type="EMBL" id="LITQ01000013">
    <property type="protein sequence ID" value="OAA93360.1"/>
    <property type="molecule type" value="Genomic_DNA"/>
</dbReference>
<evidence type="ECO:0000256" key="5">
    <source>
        <dbReference type="ARBA" id="ARBA00022490"/>
    </source>
</evidence>
<dbReference type="RefSeq" id="WP_013237002.1">
    <property type="nucleotide sequence ID" value="NZ_LITQ01000013.1"/>
</dbReference>
<evidence type="ECO:0000256" key="14">
    <source>
        <dbReference type="ARBA" id="ARBA00023316"/>
    </source>
</evidence>
<dbReference type="InterPro" id="IPR036318">
    <property type="entry name" value="FAD-bd_PCMH-like_sf"/>
</dbReference>
<dbReference type="GO" id="GO:0005829">
    <property type="term" value="C:cytosol"/>
    <property type="evidence" value="ECO:0007669"/>
    <property type="project" value="TreeGrafter"/>
</dbReference>
<evidence type="ECO:0000313" key="19">
    <source>
        <dbReference type="EMBL" id="OBR92502.1"/>
    </source>
</evidence>
<evidence type="ECO:0000256" key="10">
    <source>
        <dbReference type="ARBA" id="ARBA00022960"/>
    </source>
</evidence>
<evidence type="ECO:0000256" key="2">
    <source>
        <dbReference type="ARBA" id="ARBA00003921"/>
    </source>
</evidence>
<dbReference type="Gene3D" id="3.90.78.10">
    <property type="entry name" value="UDP-N-acetylenolpyruvoylglucosamine reductase, C-terminal domain"/>
    <property type="match status" value="1"/>
</dbReference>
<comment type="catalytic activity">
    <reaction evidence="15 16">
        <text>UDP-N-acetyl-alpha-D-muramate + NADP(+) = UDP-N-acetyl-3-O-(1-carboxyvinyl)-alpha-D-glucosamine + NADPH + H(+)</text>
        <dbReference type="Rhea" id="RHEA:12248"/>
        <dbReference type="ChEBI" id="CHEBI:15378"/>
        <dbReference type="ChEBI" id="CHEBI:57783"/>
        <dbReference type="ChEBI" id="CHEBI:58349"/>
        <dbReference type="ChEBI" id="CHEBI:68483"/>
        <dbReference type="ChEBI" id="CHEBI:70757"/>
        <dbReference type="EC" id="1.3.1.98"/>
    </reaction>
</comment>
<name>A0A166T738_9CLOT</name>
<proteinExistence type="inferred from homology"/>
<dbReference type="Pfam" id="PF02873">
    <property type="entry name" value="MurB_C"/>
    <property type="match status" value="1"/>
</dbReference>
<dbReference type="InterPro" id="IPR003170">
    <property type="entry name" value="MurB"/>
</dbReference>
<feature type="active site" evidence="16">
    <location>
        <position position="177"/>
    </location>
</feature>
<dbReference type="HAMAP" id="MF_00037">
    <property type="entry name" value="MurB"/>
    <property type="match status" value="1"/>
</dbReference>
<dbReference type="NCBIfam" id="TIGR00179">
    <property type="entry name" value="murB"/>
    <property type="match status" value="1"/>
</dbReference>
<dbReference type="GO" id="GO:0008360">
    <property type="term" value="P:regulation of cell shape"/>
    <property type="evidence" value="ECO:0007669"/>
    <property type="project" value="UniProtKB-KW"/>
</dbReference>
<dbReference type="GO" id="GO:0009252">
    <property type="term" value="P:peptidoglycan biosynthetic process"/>
    <property type="evidence" value="ECO:0007669"/>
    <property type="project" value="UniProtKB-UniRule"/>
</dbReference>
<keyword evidence="9 16" id="KW-0521">NADP</keyword>
<reference evidence="18 20" key="1">
    <citation type="journal article" date="2015" name="Biotechnol. Bioeng.">
        <title>Genome sequence and phenotypic characterization of Caulobacter segnis.</title>
        <authorList>
            <person name="Patel S."/>
            <person name="Fletcher B."/>
            <person name="Scott D.C."/>
            <person name="Ely B."/>
        </authorList>
    </citation>
    <scope>NUCLEOTIDE SEQUENCE [LARGE SCALE GENOMIC DNA]</scope>
    <source>
        <strain evidence="18 20">PS02</strain>
    </source>
</reference>
<keyword evidence="8 16" id="KW-0274">FAD</keyword>
<organism evidence="18 20">
    <name type="scientific">Clostridium coskatii</name>
    <dbReference type="NCBI Taxonomy" id="1705578"/>
    <lineage>
        <taxon>Bacteria</taxon>
        <taxon>Bacillati</taxon>
        <taxon>Bacillota</taxon>
        <taxon>Clostridia</taxon>
        <taxon>Eubacteriales</taxon>
        <taxon>Clostridiaceae</taxon>
        <taxon>Clostridium</taxon>
    </lineage>
</organism>
<keyword evidence="5 16" id="KW-0963">Cytoplasm</keyword>
<comment type="function">
    <text evidence="2 16">Cell wall formation.</text>
</comment>
<evidence type="ECO:0000256" key="8">
    <source>
        <dbReference type="ARBA" id="ARBA00022827"/>
    </source>
</evidence>
<feature type="domain" description="FAD-binding PCMH-type" evidence="17">
    <location>
        <begin position="33"/>
        <end position="198"/>
    </location>
</feature>
<evidence type="ECO:0000256" key="12">
    <source>
        <dbReference type="ARBA" id="ARBA00023002"/>
    </source>
</evidence>
<comment type="subcellular location">
    <subcellularLocation>
        <location evidence="3 16">Cytoplasm</location>
    </subcellularLocation>
</comment>
<dbReference type="InterPro" id="IPR016166">
    <property type="entry name" value="FAD-bd_PCMH"/>
</dbReference>
<evidence type="ECO:0000256" key="9">
    <source>
        <dbReference type="ARBA" id="ARBA00022857"/>
    </source>
</evidence>
<evidence type="ECO:0000256" key="3">
    <source>
        <dbReference type="ARBA" id="ARBA00004496"/>
    </source>
</evidence>
<keyword evidence="10 16" id="KW-0133">Cell shape</keyword>
<dbReference type="GO" id="GO:0071949">
    <property type="term" value="F:FAD binding"/>
    <property type="evidence" value="ECO:0007669"/>
    <property type="project" value="InterPro"/>
</dbReference>
<evidence type="ECO:0000256" key="16">
    <source>
        <dbReference type="HAMAP-Rule" id="MF_00037"/>
    </source>
</evidence>
<feature type="active site" evidence="16">
    <location>
        <position position="297"/>
    </location>
</feature>
<dbReference type="PROSITE" id="PS51387">
    <property type="entry name" value="FAD_PCMH"/>
    <property type="match status" value="1"/>
</dbReference>
<accession>A0A166T738</accession>
<gene>
    <name evidence="16 18" type="primary">murB</name>
    <name evidence="19" type="ORF">CLCOS_29650</name>
    <name evidence="18" type="ORF">WX73_00052</name>
</gene>
<keyword evidence="12 16" id="KW-0560">Oxidoreductase</keyword>
<keyword evidence="6 16" id="KW-0132">Cell division</keyword>
<evidence type="ECO:0000256" key="13">
    <source>
        <dbReference type="ARBA" id="ARBA00023306"/>
    </source>
</evidence>
<evidence type="ECO:0000256" key="4">
    <source>
        <dbReference type="ARBA" id="ARBA00004752"/>
    </source>
</evidence>
<dbReference type="Gene3D" id="3.30.465.10">
    <property type="match status" value="1"/>
</dbReference>
<evidence type="ECO:0000256" key="11">
    <source>
        <dbReference type="ARBA" id="ARBA00022984"/>
    </source>
</evidence>
<dbReference type="PATRIC" id="fig|1705578.3.peg.436"/>
<comment type="similarity">
    <text evidence="16">Belongs to the MurB family.</text>
</comment>
<comment type="caution">
    <text evidence="18">The sequence shown here is derived from an EMBL/GenBank/DDBJ whole genome shotgun (WGS) entry which is preliminary data.</text>
</comment>
<comment type="pathway">
    <text evidence="4 16">Cell wall biogenesis; peptidoglycan biosynthesis.</text>
</comment>
<keyword evidence="13 16" id="KW-0131">Cell cycle</keyword>
<dbReference type="InterPro" id="IPR006094">
    <property type="entry name" value="Oxid_FAD_bind_N"/>
</dbReference>
<keyword evidence="21" id="KW-1185">Reference proteome</keyword>
<dbReference type="EC" id="1.3.1.98" evidence="16"/>
<evidence type="ECO:0000313" key="21">
    <source>
        <dbReference type="Proteomes" id="UP000093694"/>
    </source>
</evidence>
<keyword evidence="14 16" id="KW-0961">Cell wall biogenesis/degradation</keyword>
<comment type="cofactor">
    <cofactor evidence="1 16">
        <name>FAD</name>
        <dbReference type="ChEBI" id="CHEBI:57692"/>
    </cofactor>
</comment>
<protein>
    <recommendedName>
        <fullName evidence="16">UDP-N-acetylenolpyruvoylglucosamine reductase</fullName>
        <ecNumber evidence="16">1.3.1.98</ecNumber>
    </recommendedName>
    <alternativeName>
        <fullName evidence="16">UDP-N-acetylmuramate dehydrogenase</fullName>
    </alternativeName>
</protein>
<evidence type="ECO:0000313" key="20">
    <source>
        <dbReference type="Proteomes" id="UP000077384"/>
    </source>
</evidence>
<dbReference type="InterPro" id="IPR016169">
    <property type="entry name" value="FAD-bd_PCMH_sub2"/>
</dbReference>
<keyword evidence="11 16" id="KW-0573">Peptidoglycan synthesis</keyword>
<feature type="active site" description="Proton donor" evidence="16">
    <location>
        <position position="227"/>
    </location>
</feature>
<reference evidence="19 21" key="2">
    <citation type="journal article" date="2016" name="Front. Microbiol.">
        <title>Industrial Acetogenic Biocatalysts: A Comparative Metabolic and Genomic Analysis.</title>
        <authorList>
            <person name="Bengelsdorf F."/>
            <person name="Poehlein A."/>
            <person name="Sonja S."/>
            <person name="Erz C."/>
            <person name="Hummel T."/>
            <person name="Hoffmeister S."/>
            <person name="Daniel R."/>
            <person name="Durre P."/>
        </authorList>
    </citation>
    <scope>NUCLEOTIDE SEQUENCE [LARGE SCALE GENOMIC DNA]</scope>
    <source>
        <strain evidence="19 21">PTA-10522</strain>
    </source>
</reference>
<dbReference type="Proteomes" id="UP000093694">
    <property type="component" value="Unassembled WGS sequence"/>
</dbReference>
<dbReference type="GO" id="GO:0071555">
    <property type="term" value="P:cell wall organization"/>
    <property type="evidence" value="ECO:0007669"/>
    <property type="project" value="UniProtKB-KW"/>
</dbReference>
<keyword evidence="7 16" id="KW-0285">Flavoprotein</keyword>
<dbReference type="SUPFAM" id="SSF56176">
    <property type="entry name" value="FAD-binding/transporter-associated domain-like"/>
    <property type="match status" value="1"/>
</dbReference>